<dbReference type="AlphaFoldDB" id="A0A5C6D4I2"/>
<organism evidence="2 3">
    <name type="scientific">Novipirellula artificiosorum</name>
    <dbReference type="NCBI Taxonomy" id="2528016"/>
    <lineage>
        <taxon>Bacteria</taxon>
        <taxon>Pseudomonadati</taxon>
        <taxon>Planctomycetota</taxon>
        <taxon>Planctomycetia</taxon>
        <taxon>Pirellulales</taxon>
        <taxon>Pirellulaceae</taxon>
        <taxon>Novipirellula</taxon>
    </lineage>
</organism>
<evidence type="ECO:0000256" key="1">
    <source>
        <dbReference type="SAM" id="MobiDB-lite"/>
    </source>
</evidence>
<feature type="region of interest" description="Disordered" evidence="1">
    <location>
        <begin position="15"/>
        <end position="35"/>
    </location>
</feature>
<name>A0A5C6D4I2_9BACT</name>
<evidence type="ECO:0000313" key="3">
    <source>
        <dbReference type="Proteomes" id="UP000319143"/>
    </source>
</evidence>
<comment type="caution">
    <text evidence="2">The sequence shown here is derived from an EMBL/GenBank/DDBJ whole genome shotgun (WGS) entry which is preliminary data.</text>
</comment>
<feature type="compositionally biased region" description="Polar residues" evidence="1">
    <location>
        <begin position="18"/>
        <end position="28"/>
    </location>
</feature>
<gene>
    <name evidence="2" type="ORF">Poly41_60470</name>
</gene>
<accession>A0A5C6D4I2</accession>
<keyword evidence="3" id="KW-1185">Reference proteome</keyword>
<protein>
    <submittedName>
        <fullName evidence="2">Uncharacterized protein</fullName>
    </submittedName>
</protein>
<evidence type="ECO:0000313" key="2">
    <source>
        <dbReference type="EMBL" id="TWU31812.1"/>
    </source>
</evidence>
<dbReference type="EMBL" id="SJPV01000015">
    <property type="protein sequence ID" value="TWU31812.1"/>
    <property type="molecule type" value="Genomic_DNA"/>
</dbReference>
<proteinExistence type="predicted"/>
<sequence>MRNSESSDVRLAAFHAAQNDQQTSQTETVAIDDDKPTPIPLGLIVFFSRFLSPLNAADQQPHEKKHDDDQTQ</sequence>
<reference evidence="2 3" key="1">
    <citation type="submission" date="2019-02" db="EMBL/GenBank/DDBJ databases">
        <title>Deep-cultivation of Planctomycetes and their phenomic and genomic characterization uncovers novel biology.</title>
        <authorList>
            <person name="Wiegand S."/>
            <person name="Jogler M."/>
            <person name="Boedeker C."/>
            <person name="Pinto D."/>
            <person name="Vollmers J."/>
            <person name="Rivas-Marin E."/>
            <person name="Kohn T."/>
            <person name="Peeters S.H."/>
            <person name="Heuer A."/>
            <person name="Rast P."/>
            <person name="Oberbeckmann S."/>
            <person name="Bunk B."/>
            <person name="Jeske O."/>
            <person name="Meyerdierks A."/>
            <person name="Storesund J.E."/>
            <person name="Kallscheuer N."/>
            <person name="Luecker S."/>
            <person name="Lage O.M."/>
            <person name="Pohl T."/>
            <person name="Merkel B.J."/>
            <person name="Hornburger P."/>
            <person name="Mueller R.-W."/>
            <person name="Bruemmer F."/>
            <person name="Labrenz M."/>
            <person name="Spormann A.M."/>
            <person name="Op Den Camp H."/>
            <person name="Overmann J."/>
            <person name="Amann R."/>
            <person name="Jetten M.S.M."/>
            <person name="Mascher T."/>
            <person name="Medema M.H."/>
            <person name="Devos D.P."/>
            <person name="Kaster A.-K."/>
            <person name="Ovreas L."/>
            <person name="Rohde M."/>
            <person name="Galperin M.Y."/>
            <person name="Jogler C."/>
        </authorList>
    </citation>
    <scope>NUCLEOTIDE SEQUENCE [LARGE SCALE GENOMIC DNA]</scope>
    <source>
        <strain evidence="2 3">Poly41</strain>
    </source>
</reference>
<dbReference type="Proteomes" id="UP000319143">
    <property type="component" value="Unassembled WGS sequence"/>
</dbReference>